<organism evidence="3 4">
    <name type="scientific">Chitinimonas prasina</name>
    <dbReference type="NCBI Taxonomy" id="1434937"/>
    <lineage>
        <taxon>Bacteria</taxon>
        <taxon>Pseudomonadati</taxon>
        <taxon>Pseudomonadota</taxon>
        <taxon>Betaproteobacteria</taxon>
        <taxon>Neisseriales</taxon>
        <taxon>Chitinibacteraceae</taxon>
        <taxon>Chitinimonas</taxon>
    </lineage>
</organism>
<accession>A0ABQ5YEK4</accession>
<name>A0ABQ5YEK4_9NEIS</name>
<feature type="signal peptide" evidence="1">
    <location>
        <begin position="1"/>
        <end position="28"/>
    </location>
</feature>
<keyword evidence="4" id="KW-1185">Reference proteome</keyword>
<evidence type="ECO:0000259" key="2">
    <source>
        <dbReference type="Pfam" id="PF14436"/>
    </source>
</evidence>
<keyword evidence="1" id="KW-0732">Signal</keyword>
<gene>
    <name evidence="3" type="ORF">GCM10007907_22050</name>
</gene>
<comment type="caution">
    <text evidence="3">The sequence shown here is derived from an EMBL/GenBank/DDBJ whole genome shotgun (WGS) entry which is preliminary data.</text>
</comment>
<evidence type="ECO:0000313" key="3">
    <source>
        <dbReference type="EMBL" id="GLR13415.1"/>
    </source>
</evidence>
<dbReference type="InterPro" id="IPR029501">
    <property type="entry name" value="EndoU_bac"/>
</dbReference>
<evidence type="ECO:0000313" key="4">
    <source>
        <dbReference type="Proteomes" id="UP001156706"/>
    </source>
</evidence>
<sequence>MPCMTQPYRYLALALLCTVASLSQPTWAADCNSVDFDWSTTTPPVNIQHVFCGEIKGSKKVVGFHSVQMKDSAPISSISGITNLRKGIYDATVTFDNGKKKMSTFFPDSCSYDQILASIVYAANNQQGAAQPWGVWGWSGTDGDSGKCMDSDGKRFKIRMGLLYSAVNTAFPY</sequence>
<feature type="domain" description="Bacterial EndoU nuclease" evidence="2">
    <location>
        <begin position="47"/>
        <end position="149"/>
    </location>
</feature>
<protein>
    <recommendedName>
        <fullName evidence="2">Bacterial EndoU nuclease domain-containing protein</fullName>
    </recommendedName>
</protein>
<reference evidence="4" key="1">
    <citation type="journal article" date="2019" name="Int. J. Syst. Evol. Microbiol.">
        <title>The Global Catalogue of Microorganisms (GCM) 10K type strain sequencing project: providing services to taxonomists for standard genome sequencing and annotation.</title>
        <authorList>
            <consortium name="The Broad Institute Genomics Platform"/>
            <consortium name="The Broad Institute Genome Sequencing Center for Infectious Disease"/>
            <person name="Wu L."/>
            <person name="Ma J."/>
        </authorList>
    </citation>
    <scope>NUCLEOTIDE SEQUENCE [LARGE SCALE GENOMIC DNA]</scope>
    <source>
        <strain evidence="4">NBRC 110044</strain>
    </source>
</reference>
<dbReference type="Pfam" id="PF14436">
    <property type="entry name" value="EndoU_bacteria"/>
    <property type="match status" value="1"/>
</dbReference>
<proteinExistence type="predicted"/>
<feature type="chain" id="PRO_5046537427" description="Bacterial EndoU nuclease domain-containing protein" evidence="1">
    <location>
        <begin position="29"/>
        <end position="173"/>
    </location>
</feature>
<dbReference type="Proteomes" id="UP001156706">
    <property type="component" value="Unassembled WGS sequence"/>
</dbReference>
<dbReference type="EMBL" id="BSOG01000002">
    <property type="protein sequence ID" value="GLR13415.1"/>
    <property type="molecule type" value="Genomic_DNA"/>
</dbReference>
<evidence type="ECO:0000256" key="1">
    <source>
        <dbReference type="SAM" id="SignalP"/>
    </source>
</evidence>